<dbReference type="PANTHER" id="PTHR32022:SF10">
    <property type="entry name" value="D-GLUTAMATE CYCLASE, MITOCHONDRIAL"/>
    <property type="match status" value="1"/>
</dbReference>
<gene>
    <name evidence="4" type="ordered locus">S70_02010</name>
</gene>
<accession>A0A140NI37</accession>
<organism evidence="4 5">
    <name type="scientific">Providencia stuartii (strain MRSN 2154)</name>
    <dbReference type="NCBI Taxonomy" id="1157951"/>
    <lineage>
        <taxon>Bacteria</taxon>
        <taxon>Pseudomonadati</taxon>
        <taxon>Pseudomonadota</taxon>
        <taxon>Gammaproteobacteria</taxon>
        <taxon>Enterobacterales</taxon>
        <taxon>Morganellaceae</taxon>
        <taxon>Providencia</taxon>
    </lineage>
</organism>
<dbReference type="InterPro" id="IPR009906">
    <property type="entry name" value="D-Glu_cyclase"/>
</dbReference>
<comment type="similarity">
    <text evidence="1 3">Belongs to the D-glutamate cyclase family.</text>
</comment>
<dbReference type="EMBL" id="CP003488">
    <property type="protein sequence ID" value="AFH92297.1"/>
    <property type="molecule type" value="Genomic_DNA"/>
</dbReference>
<proteinExistence type="inferred from homology"/>
<evidence type="ECO:0000313" key="4">
    <source>
        <dbReference type="EMBL" id="AFH92297.1"/>
    </source>
</evidence>
<evidence type="ECO:0000256" key="1">
    <source>
        <dbReference type="ARBA" id="ARBA00007896"/>
    </source>
</evidence>
<dbReference type="OrthoDB" id="149585at2"/>
<dbReference type="NCBIfam" id="NF003969">
    <property type="entry name" value="PRK05463.1"/>
    <property type="match status" value="1"/>
</dbReference>
<dbReference type="Gene3D" id="3.30.2040.10">
    <property type="entry name" value="PSTPO5379-like domain"/>
    <property type="match status" value="1"/>
</dbReference>
<dbReference type="InterPro" id="IPR038021">
    <property type="entry name" value="Putative_hydro-lyase"/>
</dbReference>
<dbReference type="Pfam" id="PF07286">
    <property type="entry name" value="D-Glu_cyclase"/>
    <property type="match status" value="1"/>
</dbReference>
<protein>
    <recommendedName>
        <fullName evidence="3">Putative hydro-lyase S70_02010</fullName>
        <ecNumber evidence="3">4.2.1.-</ecNumber>
    </recommendedName>
</protein>
<evidence type="ECO:0000256" key="2">
    <source>
        <dbReference type="ARBA" id="ARBA00023239"/>
    </source>
</evidence>
<dbReference type="PATRIC" id="fig|1157951.4.peg.401"/>
<dbReference type="KEGG" id="psi:S70_02010"/>
<name>A0A140NI37_PROSM</name>
<dbReference type="GeneID" id="93518868"/>
<dbReference type="RefSeq" id="WP_004920961.1">
    <property type="nucleotide sequence ID" value="NC_017731.1"/>
</dbReference>
<dbReference type="PIRSF" id="PIRSF029755">
    <property type="entry name" value="UCP029755"/>
    <property type="match status" value="1"/>
</dbReference>
<sequence length="268" mass="29309">MTSLFKASEKAIMAARAAREAIRQGFDKPTAGLAAGLTQANMIALPRDWAFDFLLYAQRNPKSCPVLDVCEAGSWQTILAEGADLRTDIPRYRVWQQGKLVDEITDASKIYHQHTDLVTFLIGCSFTFETSLIEAGIDVRHITDKTNVPMYKTNRLCRPAGRLHGELVVSMRPIAADRVADAVSITGRFPSVHGTPVHIGAPEQLGIVDIMQPDFGDPVRIEEGEIPVFWACGVTPQAAVMKSGVPFALSHAPGHMFITDIPDAAYHV</sequence>
<keyword evidence="2 3" id="KW-0456">Lyase</keyword>
<dbReference type="EC" id="4.2.1.-" evidence="3"/>
<dbReference type="InterPro" id="IPR016938">
    <property type="entry name" value="UPF0317"/>
</dbReference>
<dbReference type="AlphaFoldDB" id="A0A140NI37"/>
<dbReference type="PANTHER" id="PTHR32022">
    <property type="entry name" value="D-GLUTAMATE CYCLASE, MITOCHONDRIAL"/>
    <property type="match status" value="1"/>
</dbReference>
<reference evidence="5" key="2">
    <citation type="submission" date="2012-04" db="EMBL/GenBank/DDBJ databases">
        <title>Complete genome sequence of Providencia stuartii clinical isolate MRSN 2154.</title>
        <authorList>
            <person name="Clifford R.J."/>
            <person name="Hang J."/>
            <person name="Riley M.C."/>
            <person name="Onmus-Leone F."/>
            <person name="Kuschner R.A."/>
            <person name="Lesho E.P."/>
            <person name="Waterman P.E."/>
        </authorList>
    </citation>
    <scope>NUCLEOTIDE SEQUENCE [LARGE SCALE GENOMIC DNA]</scope>
    <source>
        <strain evidence="5">MRSN 2154</strain>
    </source>
</reference>
<dbReference type="Gene3D" id="3.40.1640.10">
    <property type="entry name" value="PSTPO5379-like"/>
    <property type="match status" value="1"/>
</dbReference>
<dbReference type="HAMAP" id="MF_01830">
    <property type="entry name" value="Hydro_lyase"/>
    <property type="match status" value="1"/>
</dbReference>
<dbReference type="Proteomes" id="UP000005012">
    <property type="component" value="Chromosome"/>
</dbReference>
<dbReference type="HOGENOM" id="CLU_059759_0_0_6"/>
<dbReference type="GO" id="GO:0016829">
    <property type="term" value="F:lyase activity"/>
    <property type="evidence" value="ECO:0007669"/>
    <property type="project" value="UniProtKB-KW"/>
</dbReference>
<dbReference type="FunFam" id="3.30.2040.10:FF:000001">
    <property type="entry name" value="D-glutamate cyclase, mitochondrial"/>
    <property type="match status" value="1"/>
</dbReference>
<reference evidence="4 5" key="1">
    <citation type="journal article" date="2012" name="J. Bacteriol.">
        <title>Complete Genome Sequence of Providencia stuartii Clinical Isolate MRSN 2154.</title>
        <authorList>
            <person name="Clifford R.J."/>
            <person name="Hang J."/>
            <person name="Riley M.C."/>
            <person name="Onmus-Leone F."/>
            <person name="Kuschner R.A."/>
            <person name="Lesho E.P."/>
            <person name="Waterman P.E."/>
        </authorList>
    </citation>
    <scope>NUCLEOTIDE SEQUENCE [LARGE SCALE GENOMIC DNA]</scope>
    <source>
        <strain evidence="4 5">MRSN 2154</strain>
    </source>
</reference>
<dbReference type="SUPFAM" id="SSF160920">
    <property type="entry name" value="PSTPO5379-like"/>
    <property type="match status" value="1"/>
</dbReference>
<evidence type="ECO:0000313" key="5">
    <source>
        <dbReference type="Proteomes" id="UP000005012"/>
    </source>
</evidence>
<evidence type="ECO:0000256" key="3">
    <source>
        <dbReference type="HAMAP-Rule" id="MF_01830"/>
    </source>
</evidence>